<organism evidence="4 5">
    <name type="scientific">Halococcus morrhuae DSM 1307</name>
    <dbReference type="NCBI Taxonomy" id="931277"/>
    <lineage>
        <taxon>Archaea</taxon>
        <taxon>Methanobacteriati</taxon>
        <taxon>Methanobacteriota</taxon>
        <taxon>Stenosarchaea group</taxon>
        <taxon>Halobacteria</taxon>
        <taxon>Halobacteriales</taxon>
        <taxon>Halococcaceae</taxon>
        <taxon>Halococcus</taxon>
    </lineage>
</organism>
<dbReference type="Pfam" id="PF13240">
    <property type="entry name" value="Zn_Ribbon_1"/>
    <property type="match status" value="1"/>
</dbReference>
<keyword evidence="2" id="KW-0472">Membrane</keyword>
<dbReference type="InterPro" id="IPR026870">
    <property type="entry name" value="Zinc_ribbon_dom"/>
</dbReference>
<proteinExistence type="predicted"/>
<feature type="transmembrane region" description="Helical" evidence="2">
    <location>
        <begin position="140"/>
        <end position="160"/>
    </location>
</feature>
<dbReference type="eggNOG" id="ENOG502N5GU">
    <property type="taxonomic scope" value="Archaea"/>
</dbReference>
<dbReference type="EMBL" id="AOMC01000107">
    <property type="protein sequence ID" value="EMA44520.1"/>
    <property type="molecule type" value="Genomic_DNA"/>
</dbReference>
<feature type="transmembrane region" description="Helical" evidence="2">
    <location>
        <begin position="109"/>
        <end position="128"/>
    </location>
</feature>
<keyword evidence="5" id="KW-1185">Reference proteome</keyword>
<evidence type="ECO:0000259" key="3">
    <source>
        <dbReference type="Pfam" id="PF13240"/>
    </source>
</evidence>
<comment type="caution">
    <text evidence="4">The sequence shown here is derived from an EMBL/GenBank/DDBJ whole genome shotgun (WGS) entry which is preliminary data.</text>
</comment>
<evidence type="ECO:0000313" key="4">
    <source>
        <dbReference type="EMBL" id="EMA44520.1"/>
    </source>
</evidence>
<keyword evidence="2" id="KW-0812">Transmembrane</keyword>
<dbReference type="PATRIC" id="fig|931277.6.peg.1609"/>
<feature type="region of interest" description="Disordered" evidence="1">
    <location>
        <begin position="45"/>
        <end position="73"/>
    </location>
</feature>
<feature type="compositionally biased region" description="Polar residues" evidence="1">
    <location>
        <begin position="51"/>
        <end position="68"/>
    </location>
</feature>
<evidence type="ECO:0000256" key="2">
    <source>
        <dbReference type="SAM" id="Phobius"/>
    </source>
</evidence>
<feature type="transmembrane region" description="Helical" evidence="2">
    <location>
        <begin position="82"/>
        <end position="103"/>
    </location>
</feature>
<keyword evidence="2" id="KW-1133">Transmembrane helix</keyword>
<evidence type="ECO:0000256" key="1">
    <source>
        <dbReference type="SAM" id="MobiDB-lite"/>
    </source>
</evidence>
<feature type="transmembrane region" description="Helical" evidence="2">
    <location>
        <begin position="172"/>
        <end position="194"/>
    </location>
</feature>
<reference evidence="4 5" key="1">
    <citation type="journal article" date="2014" name="PLoS Genet.">
        <title>Phylogenetically driven sequencing of extremely halophilic archaea reveals strategies for static and dynamic osmo-response.</title>
        <authorList>
            <person name="Becker E.A."/>
            <person name="Seitzer P.M."/>
            <person name="Tritt A."/>
            <person name="Larsen D."/>
            <person name="Krusor M."/>
            <person name="Yao A.I."/>
            <person name="Wu D."/>
            <person name="Madern D."/>
            <person name="Eisen J.A."/>
            <person name="Darling A.E."/>
            <person name="Facciotti M.T."/>
        </authorList>
    </citation>
    <scope>NUCLEOTIDE SEQUENCE [LARGE SCALE GENOMIC DNA]</scope>
    <source>
        <strain evidence="4 5">DSM 1307</strain>
    </source>
</reference>
<dbReference type="OrthoDB" id="214638at2157"/>
<gene>
    <name evidence="4" type="ORF">C448_08229</name>
</gene>
<accession>M0MJC5</accession>
<evidence type="ECO:0000313" key="5">
    <source>
        <dbReference type="Proteomes" id="UP000011568"/>
    </source>
</evidence>
<name>M0MJC5_HALMO</name>
<feature type="domain" description="Zinc-ribbon" evidence="3">
    <location>
        <begin position="11"/>
        <end position="31"/>
    </location>
</feature>
<protein>
    <recommendedName>
        <fullName evidence="3">Zinc-ribbon domain-containing protein</fullName>
    </recommendedName>
</protein>
<dbReference type="AlphaFoldDB" id="M0MJC5"/>
<sequence length="204" mass="21323">MGSMSSVDPRCPECGEPIGMTSAFCMYCSADLTDYSEDTILGTDEQRGDTQRSSPSHASTPVENTTTGEKPLLDPDGAGSTFLTAVVGLVGGFVVGVLLLLFVTGMLSAALGVATGFLVWLGTTIYFARRRTVQEAVSKAAYGIALALLLYALIPFSSTWEANSLSTRLTDFVGLLVILAIPVAIVAGVGRLAGRYVPADDTQS</sequence>
<dbReference type="Proteomes" id="UP000011568">
    <property type="component" value="Unassembled WGS sequence"/>
</dbReference>